<evidence type="ECO:0000313" key="3">
    <source>
        <dbReference type="Proteomes" id="UP000011661"/>
    </source>
</evidence>
<dbReference type="PATRIC" id="fig|1230460.4.peg.3236"/>
<gene>
    <name evidence="2" type="ORF">C495_15903</name>
</gene>
<dbReference type="RefSeq" id="WP_008164639.1">
    <property type="nucleotide sequence ID" value="NZ_AOHX01000047.1"/>
</dbReference>
<proteinExistence type="predicted"/>
<dbReference type="EMBL" id="AOHX01000047">
    <property type="protein sequence ID" value="ELY42049.1"/>
    <property type="molecule type" value="Genomic_DNA"/>
</dbReference>
<protein>
    <recommendedName>
        <fullName evidence="1">Halobacterial output domain-containing protein</fullName>
    </recommendedName>
</protein>
<dbReference type="InterPro" id="IPR040624">
    <property type="entry name" value="HalOD1"/>
</dbReference>
<keyword evidence="3" id="KW-1185">Reference proteome</keyword>
<evidence type="ECO:0000259" key="1">
    <source>
        <dbReference type="Pfam" id="PF18545"/>
    </source>
</evidence>
<evidence type="ECO:0000313" key="2">
    <source>
        <dbReference type="EMBL" id="ELY42049.1"/>
    </source>
</evidence>
<dbReference type="OrthoDB" id="198265at2157"/>
<dbReference type="Pfam" id="PF18545">
    <property type="entry name" value="HalOD1"/>
    <property type="match status" value="1"/>
</dbReference>
<accession>L9VY12</accession>
<comment type="caution">
    <text evidence="2">The sequence shown here is derived from an EMBL/GenBank/DDBJ whole genome shotgun (WGS) entry which is preliminary data.</text>
</comment>
<sequence length="99" mass="11006">MTEMTSRTSSLSTDDRYTVQYDRLDTEPLSVAVADAVATFCNEDLTTLEPLHYTINTDALERLFEPRAEGLRSGGSVVFEYNDCLVTVYADGEIQVETA</sequence>
<feature type="domain" description="Halobacterial output" evidence="1">
    <location>
        <begin position="25"/>
        <end position="97"/>
    </location>
</feature>
<dbReference type="Proteomes" id="UP000011661">
    <property type="component" value="Unassembled WGS sequence"/>
</dbReference>
<dbReference type="eggNOG" id="arCOG08928">
    <property type="taxonomic scope" value="Archaea"/>
</dbReference>
<reference evidence="2 3" key="1">
    <citation type="journal article" date="2014" name="PLoS Genet.">
        <title>Phylogenetically driven sequencing of extremely halophilic archaea reveals strategies for static and dynamic osmo-response.</title>
        <authorList>
            <person name="Becker E.A."/>
            <person name="Seitzer P.M."/>
            <person name="Tritt A."/>
            <person name="Larsen D."/>
            <person name="Krusor M."/>
            <person name="Yao A.I."/>
            <person name="Wu D."/>
            <person name="Madern D."/>
            <person name="Eisen J.A."/>
            <person name="Darling A.E."/>
            <person name="Facciotti M.T."/>
        </authorList>
    </citation>
    <scope>NUCLEOTIDE SEQUENCE [LARGE SCALE GENOMIC DNA]</scope>
    <source>
        <strain evidence="2 3">JCM 14089</strain>
    </source>
</reference>
<name>L9VY12_9EURY</name>
<dbReference type="AlphaFoldDB" id="L9VY12"/>
<organism evidence="2 3">
    <name type="scientific">Natronorubrum sulfidifaciens JCM 14089</name>
    <dbReference type="NCBI Taxonomy" id="1230460"/>
    <lineage>
        <taxon>Archaea</taxon>
        <taxon>Methanobacteriati</taxon>
        <taxon>Methanobacteriota</taxon>
        <taxon>Stenosarchaea group</taxon>
        <taxon>Halobacteria</taxon>
        <taxon>Halobacteriales</taxon>
        <taxon>Natrialbaceae</taxon>
        <taxon>Natronorubrum</taxon>
    </lineage>
</organism>